<evidence type="ECO:0000313" key="1">
    <source>
        <dbReference type="EMBL" id="DAF55379.1"/>
    </source>
</evidence>
<reference evidence="1" key="1">
    <citation type="journal article" date="2021" name="Proc. Natl. Acad. Sci. U.S.A.">
        <title>A Catalog of Tens of Thousands of Viruses from Human Metagenomes Reveals Hidden Associations with Chronic Diseases.</title>
        <authorList>
            <person name="Tisza M.J."/>
            <person name="Buck C.B."/>
        </authorList>
    </citation>
    <scope>NUCLEOTIDE SEQUENCE</scope>
    <source>
        <strain evidence="1">CtoC338</strain>
    </source>
</reference>
<accession>A0A8S5SX73</accession>
<organism evidence="1">
    <name type="scientific">virus sp. ctoC338</name>
    <dbReference type="NCBI Taxonomy" id="2827997"/>
    <lineage>
        <taxon>Viruses</taxon>
    </lineage>
</organism>
<sequence length="99" mass="11618">MRYGRTCLCCGKTYSYCSNCYDYRALPLWMNSFCSDNCKDIFETCTDYNFELITKEEAKELLSACDLSNSKNFNKCVKRDLGVIMQEPKKIEFPIKKEE</sequence>
<dbReference type="EMBL" id="BK032688">
    <property type="protein sequence ID" value="DAF55379.1"/>
    <property type="molecule type" value="Genomic_DNA"/>
</dbReference>
<proteinExistence type="predicted"/>
<protein>
    <submittedName>
        <fullName evidence="1">Uncharacterized protein</fullName>
    </submittedName>
</protein>
<name>A0A8S5SX73_9VIRU</name>